<gene>
    <name evidence="1" type="ORF">PGLA1383_LOCUS40799</name>
</gene>
<dbReference type="Proteomes" id="UP000654075">
    <property type="component" value="Unassembled WGS sequence"/>
</dbReference>
<evidence type="ECO:0000313" key="1">
    <source>
        <dbReference type="EMBL" id="CAE8623534.1"/>
    </source>
</evidence>
<reference evidence="1" key="1">
    <citation type="submission" date="2021-02" db="EMBL/GenBank/DDBJ databases">
        <authorList>
            <person name="Dougan E. K."/>
            <person name="Rhodes N."/>
            <person name="Thang M."/>
            <person name="Chan C."/>
        </authorList>
    </citation>
    <scope>NUCLEOTIDE SEQUENCE</scope>
</reference>
<evidence type="ECO:0000313" key="2">
    <source>
        <dbReference type="Proteomes" id="UP000654075"/>
    </source>
</evidence>
<dbReference type="EMBL" id="CAJNNV010028189">
    <property type="protein sequence ID" value="CAE8623534.1"/>
    <property type="molecule type" value="Genomic_DNA"/>
</dbReference>
<dbReference type="PANTHER" id="PTHR36971">
    <property type="entry name" value="UNNAMED PRODUCT"/>
    <property type="match status" value="1"/>
</dbReference>
<dbReference type="OrthoDB" id="7459479at2759"/>
<accession>A0A813GKW9</accession>
<proteinExistence type="predicted"/>
<protein>
    <submittedName>
        <fullName evidence="1">Uncharacterized protein</fullName>
    </submittedName>
</protein>
<feature type="non-terminal residue" evidence="1">
    <location>
        <position position="323"/>
    </location>
</feature>
<dbReference type="PANTHER" id="PTHR36971:SF3">
    <property type="entry name" value="C3H1-TYPE DOMAIN-CONTAINING PROTEIN"/>
    <property type="match status" value="1"/>
</dbReference>
<sequence length="323" mass="33521">VGTLRILGNSFAICTGTLLRVDVVDGAALPLESRTSSPGSVGHPVDLLFKVGPEGVTAADLAALVAGVPVASKSKNKQGVHASTTFLEGRRPQRYPDVRSWSGGAVVCCTCERREVQMSSAGAIVLHATALQCIDVSTVASGSRIEESFAVAPKTDRHSIFACWIIDTFGGLTALLKGGVVDVAGGKGHLSNKIVAHGVPCTLVDPFAGLGRDPVAGLHCGDGLDGSVGLLLDRNVQMVKATLGDATTLMPGLITECSVVVALHPDEATEPAIDAACAAGRPFAVVPCCVFRKQFPGRLLSNGGAVVKYGNFLRYLREKDPRI</sequence>
<comment type="caution">
    <text evidence="1">The sequence shown here is derived from an EMBL/GenBank/DDBJ whole genome shotgun (WGS) entry which is preliminary data.</text>
</comment>
<name>A0A813GKW9_POLGL</name>
<feature type="non-terminal residue" evidence="1">
    <location>
        <position position="1"/>
    </location>
</feature>
<dbReference type="AlphaFoldDB" id="A0A813GKW9"/>
<keyword evidence="2" id="KW-1185">Reference proteome</keyword>
<organism evidence="1 2">
    <name type="scientific">Polarella glacialis</name>
    <name type="common">Dinoflagellate</name>
    <dbReference type="NCBI Taxonomy" id="89957"/>
    <lineage>
        <taxon>Eukaryota</taxon>
        <taxon>Sar</taxon>
        <taxon>Alveolata</taxon>
        <taxon>Dinophyceae</taxon>
        <taxon>Suessiales</taxon>
        <taxon>Suessiaceae</taxon>
        <taxon>Polarella</taxon>
    </lineage>
</organism>